<dbReference type="Proteomes" id="UP000004471">
    <property type="component" value="Unassembled WGS sequence"/>
</dbReference>
<accession>F3FX65</accession>
<evidence type="ECO:0000313" key="2">
    <source>
        <dbReference type="Proteomes" id="UP000004471"/>
    </source>
</evidence>
<evidence type="ECO:0000313" key="1">
    <source>
        <dbReference type="EMBL" id="EGH34807.1"/>
    </source>
</evidence>
<dbReference type="AlphaFoldDB" id="F3FX65"/>
<protein>
    <submittedName>
        <fullName evidence="1">Amino acid adenylation</fullName>
    </submittedName>
</protein>
<name>F3FX65_PSESX</name>
<comment type="caution">
    <text evidence="1">The sequence shown here is derived from an EMBL/GenBank/DDBJ whole genome shotgun (WGS) entry which is preliminary data.</text>
</comment>
<proteinExistence type="predicted"/>
<sequence length="59" mass="6618">MTAQTAAGIDPQSICAYMQWTMESVVDALEQTPQMSVDPLYIVPASERAQLLLDFNDRR</sequence>
<feature type="non-terminal residue" evidence="1">
    <location>
        <position position="59"/>
    </location>
</feature>
<dbReference type="EMBL" id="AEAH01002911">
    <property type="protein sequence ID" value="EGH34807.1"/>
    <property type="molecule type" value="Genomic_DNA"/>
</dbReference>
<dbReference type="HOGENOM" id="CLU_198628_0_0_6"/>
<reference evidence="1 2" key="1">
    <citation type="journal article" date="2011" name="PLoS Pathog.">
        <title>Dynamic evolution of pathogenicity revealed by sequencing and comparative genomics of 19 Pseudomonas syringae isolates.</title>
        <authorList>
            <person name="Baltrus D.A."/>
            <person name="Nishimura M.T."/>
            <person name="Romanchuk A."/>
            <person name="Chang J.H."/>
            <person name="Mukhtar M.S."/>
            <person name="Cherkis K."/>
            <person name="Roach J."/>
            <person name="Grant S.R."/>
            <person name="Jones C.D."/>
            <person name="Dangl J.L."/>
        </authorList>
    </citation>
    <scope>NUCLEOTIDE SEQUENCE [LARGE SCALE GENOMIC DNA]</scope>
    <source>
        <strain evidence="2">M301072PT</strain>
    </source>
</reference>
<gene>
    <name evidence="1" type="ORF">PSYJA_39895</name>
</gene>
<organism evidence="1 2">
    <name type="scientific">Pseudomonas syringae pv. japonica str. M301072</name>
    <dbReference type="NCBI Taxonomy" id="629262"/>
    <lineage>
        <taxon>Bacteria</taxon>
        <taxon>Pseudomonadati</taxon>
        <taxon>Pseudomonadota</taxon>
        <taxon>Gammaproteobacteria</taxon>
        <taxon>Pseudomonadales</taxon>
        <taxon>Pseudomonadaceae</taxon>
        <taxon>Pseudomonas</taxon>
        <taxon>Pseudomonas syringae</taxon>
    </lineage>
</organism>